<protein>
    <submittedName>
        <fullName evidence="2">Uncharacterized protein</fullName>
    </submittedName>
</protein>
<keyword evidence="3" id="KW-1185">Reference proteome</keyword>
<proteinExistence type="predicted"/>
<sequence>MTEVTRVVETEDSVPTALKTDRYLRLSLVFLIVGLFVAVVLQTVVVSWDPVRFGWHVLPSISHYSYTPARLVFVSVLVAASLAMLAISGRRRPTIFLDIAALFAPLIAIVPTGLEKPADPSEAVGLKCVGSTCVPESLLPDIRSSVATYVVMVVVVVVAMFVVRRRKRIATSPAHVVVSIVALVTAAGLTALAFAPGLSDGFPFNLWPLTEVHFAAVLLFFGAFAVVPIIYGWRPAEADETAPTPRQALSYRLVAWLLGADLVFLVLVFFDDTFDWGWFGEVPVVFIGESAALILFAWFWWEQTLQRWDDLFHPLRAAQVEGSSAP</sequence>
<keyword evidence="1" id="KW-0472">Membrane</keyword>
<keyword evidence="1" id="KW-0812">Transmembrane</keyword>
<feature type="transmembrane region" description="Helical" evidence="1">
    <location>
        <begin position="95"/>
        <end position="114"/>
    </location>
</feature>
<feature type="transmembrane region" description="Helical" evidence="1">
    <location>
        <begin position="68"/>
        <end position="88"/>
    </location>
</feature>
<reference evidence="3" key="1">
    <citation type="journal article" date="2019" name="Int. J. Syst. Evol. Microbiol.">
        <title>The Global Catalogue of Microorganisms (GCM) 10K type strain sequencing project: providing services to taxonomists for standard genome sequencing and annotation.</title>
        <authorList>
            <consortium name="The Broad Institute Genomics Platform"/>
            <consortium name="The Broad Institute Genome Sequencing Center for Infectious Disease"/>
            <person name="Wu L."/>
            <person name="Ma J."/>
        </authorList>
    </citation>
    <scope>NUCLEOTIDE SEQUENCE [LARGE SCALE GENOMIC DNA]</scope>
    <source>
        <strain evidence="3">JCM 13584</strain>
    </source>
</reference>
<feature type="transmembrane region" description="Helical" evidence="1">
    <location>
        <begin position="28"/>
        <end position="48"/>
    </location>
</feature>
<dbReference type="Proteomes" id="UP001499954">
    <property type="component" value="Unassembled WGS sequence"/>
</dbReference>
<accession>A0ABP5C424</accession>
<evidence type="ECO:0000256" key="1">
    <source>
        <dbReference type="SAM" id="Phobius"/>
    </source>
</evidence>
<dbReference type="EMBL" id="BAAAMK010000004">
    <property type="protein sequence ID" value="GAA1957214.1"/>
    <property type="molecule type" value="Genomic_DNA"/>
</dbReference>
<evidence type="ECO:0000313" key="3">
    <source>
        <dbReference type="Proteomes" id="UP001499954"/>
    </source>
</evidence>
<feature type="transmembrane region" description="Helical" evidence="1">
    <location>
        <begin position="175"/>
        <end position="194"/>
    </location>
</feature>
<comment type="caution">
    <text evidence="2">The sequence shown here is derived from an EMBL/GenBank/DDBJ whole genome shotgun (WGS) entry which is preliminary data.</text>
</comment>
<feature type="transmembrane region" description="Helical" evidence="1">
    <location>
        <begin position="282"/>
        <end position="301"/>
    </location>
</feature>
<name>A0ABP5C424_9MICO</name>
<evidence type="ECO:0000313" key="2">
    <source>
        <dbReference type="EMBL" id="GAA1957214.1"/>
    </source>
</evidence>
<gene>
    <name evidence="2" type="ORF">GCM10009717_24410</name>
</gene>
<feature type="transmembrane region" description="Helical" evidence="1">
    <location>
        <begin position="146"/>
        <end position="163"/>
    </location>
</feature>
<organism evidence="2 3">
    <name type="scientific">Agromyces allii</name>
    <dbReference type="NCBI Taxonomy" id="393607"/>
    <lineage>
        <taxon>Bacteria</taxon>
        <taxon>Bacillati</taxon>
        <taxon>Actinomycetota</taxon>
        <taxon>Actinomycetes</taxon>
        <taxon>Micrococcales</taxon>
        <taxon>Microbacteriaceae</taxon>
        <taxon>Agromyces</taxon>
    </lineage>
</organism>
<feature type="transmembrane region" description="Helical" evidence="1">
    <location>
        <begin position="253"/>
        <end position="270"/>
    </location>
</feature>
<feature type="transmembrane region" description="Helical" evidence="1">
    <location>
        <begin position="214"/>
        <end position="233"/>
    </location>
</feature>
<keyword evidence="1" id="KW-1133">Transmembrane helix</keyword>
<dbReference type="RefSeq" id="WP_157414189.1">
    <property type="nucleotide sequence ID" value="NZ_BAAAMK010000004.1"/>
</dbReference>